<evidence type="ECO:0000313" key="2">
    <source>
        <dbReference type="EMBL" id="MBA0838145.1"/>
    </source>
</evidence>
<dbReference type="Proteomes" id="UP000593575">
    <property type="component" value="Unassembled WGS sequence"/>
</dbReference>
<gene>
    <name evidence="2" type="ORF">Goarm_010234</name>
</gene>
<proteinExistence type="predicted"/>
<accession>A0A7J9JVF0</accession>
<protein>
    <recommendedName>
        <fullName evidence="1">Reverse transcriptase zinc-binding domain-containing protein</fullName>
    </recommendedName>
</protein>
<reference evidence="2 3" key="1">
    <citation type="journal article" date="2019" name="Genome Biol. Evol.">
        <title>Insights into the evolution of the New World diploid cottons (Gossypium, subgenus Houzingenia) based on genome sequencing.</title>
        <authorList>
            <person name="Grover C.E."/>
            <person name="Arick M.A. 2nd"/>
            <person name="Thrash A."/>
            <person name="Conover J.L."/>
            <person name="Sanders W.S."/>
            <person name="Peterson D.G."/>
            <person name="Frelichowski J.E."/>
            <person name="Scheffler J.A."/>
            <person name="Scheffler B.E."/>
            <person name="Wendel J.F."/>
        </authorList>
    </citation>
    <scope>NUCLEOTIDE SEQUENCE [LARGE SCALE GENOMIC DNA]</scope>
    <source>
        <strain evidence="2">6</strain>
        <tissue evidence="2">Leaf</tissue>
    </source>
</reference>
<organism evidence="2 3">
    <name type="scientific">Gossypium armourianum</name>
    <dbReference type="NCBI Taxonomy" id="34283"/>
    <lineage>
        <taxon>Eukaryota</taxon>
        <taxon>Viridiplantae</taxon>
        <taxon>Streptophyta</taxon>
        <taxon>Embryophyta</taxon>
        <taxon>Tracheophyta</taxon>
        <taxon>Spermatophyta</taxon>
        <taxon>Magnoliopsida</taxon>
        <taxon>eudicotyledons</taxon>
        <taxon>Gunneridae</taxon>
        <taxon>Pentapetalae</taxon>
        <taxon>rosids</taxon>
        <taxon>malvids</taxon>
        <taxon>Malvales</taxon>
        <taxon>Malvaceae</taxon>
        <taxon>Malvoideae</taxon>
        <taxon>Gossypium</taxon>
    </lineage>
</organism>
<name>A0A7J9JVF0_9ROSI</name>
<evidence type="ECO:0000313" key="3">
    <source>
        <dbReference type="Proteomes" id="UP000593575"/>
    </source>
</evidence>
<comment type="caution">
    <text evidence="2">The sequence shown here is derived from an EMBL/GenBank/DDBJ whole genome shotgun (WGS) entry which is preliminary data.</text>
</comment>
<dbReference type="InterPro" id="IPR026960">
    <property type="entry name" value="RVT-Znf"/>
</dbReference>
<feature type="domain" description="Reverse transcriptase zinc-binding" evidence="1">
    <location>
        <begin position="65"/>
        <end position="148"/>
    </location>
</feature>
<dbReference type="AlphaFoldDB" id="A0A7J9JVF0"/>
<evidence type="ECO:0000259" key="1">
    <source>
        <dbReference type="Pfam" id="PF13966"/>
    </source>
</evidence>
<keyword evidence="3" id="KW-1185">Reference proteome</keyword>
<dbReference type="Pfam" id="PF13966">
    <property type="entry name" value="zf-RVT"/>
    <property type="match status" value="1"/>
</dbReference>
<dbReference type="EMBL" id="JABFAE010000009">
    <property type="protein sequence ID" value="MBA0838145.1"/>
    <property type="molecule type" value="Genomic_DNA"/>
</dbReference>
<sequence length="213" mass="24643">MGTGYGCYKGNLLQDMITEEGLWNLELFHVRLPNEVLNQFVSIPPSHPYVGADRVTWMGTSIGSFIIKNASKMIKGSSWNSKDEIWNITWKYQRPQRVRIFIWLDLKHRLLKQVERRKRGITNDDHYTICGVVSEDVIHAIQDCRAAKEEKQGNEVLIQIDSLEAIETIQILESTPSKSTIIRHIQHLMKNVKNGQFSTSLEKIAKKLIEWLK</sequence>